<dbReference type="InterPro" id="IPR028082">
    <property type="entry name" value="Peripla_BP_I"/>
</dbReference>
<keyword evidence="6" id="KW-1185">Reference proteome</keyword>
<accession>A0AAW9RFA7</accession>
<dbReference type="Pfam" id="PF13377">
    <property type="entry name" value="Peripla_BP_3"/>
    <property type="match status" value="1"/>
</dbReference>
<organism evidence="5 6">
    <name type="scientific">Microbaculum marinum</name>
    <dbReference type="NCBI Taxonomy" id="1764581"/>
    <lineage>
        <taxon>Bacteria</taxon>
        <taxon>Pseudomonadati</taxon>
        <taxon>Pseudomonadota</taxon>
        <taxon>Alphaproteobacteria</taxon>
        <taxon>Hyphomicrobiales</taxon>
        <taxon>Tepidamorphaceae</taxon>
        <taxon>Microbaculum</taxon>
    </lineage>
</organism>
<dbReference type="GO" id="GO:0003700">
    <property type="term" value="F:DNA-binding transcription factor activity"/>
    <property type="evidence" value="ECO:0007669"/>
    <property type="project" value="TreeGrafter"/>
</dbReference>
<evidence type="ECO:0000259" key="4">
    <source>
        <dbReference type="PROSITE" id="PS50932"/>
    </source>
</evidence>
<dbReference type="CDD" id="cd01392">
    <property type="entry name" value="HTH_LacI"/>
    <property type="match status" value="1"/>
</dbReference>
<proteinExistence type="predicted"/>
<dbReference type="Pfam" id="PF00356">
    <property type="entry name" value="LacI"/>
    <property type="match status" value="1"/>
</dbReference>
<dbReference type="Proteomes" id="UP001378188">
    <property type="component" value="Unassembled WGS sequence"/>
</dbReference>
<evidence type="ECO:0000313" key="5">
    <source>
        <dbReference type="EMBL" id="MEJ8570932.1"/>
    </source>
</evidence>
<dbReference type="SMART" id="SM00354">
    <property type="entry name" value="HTH_LACI"/>
    <property type="match status" value="1"/>
</dbReference>
<dbReference type="PANTHER" id="PTHR30146">
    <property type="entry name" value="LACI-RELATED TRANSCRIPTIONAL REPRESSOR"/>
    <property type="match status" value="1"/>
</dbReference>
<name>A0AAW9RFA7_9HYPH</name>
<keyword evidence="3" id="KW-0804">Transcription</keyword>
<gene>
    <name evidence="5" type="ORF">V3328_05585</name>
</gene>
<dbReference type="SUPFAM" id="SSF47413">
    <property type="entry name" value="lambda repressor-like DNA-binding domains"/>
    <property type="match status" value="1"/>
</dbReference>
<keyword evidence="2 5" id="KW-0238">DNA-binding</keyword>
<dbReference type="InterPro" id="IPR000843">
    <property type="entry name" value="HTH_LacI"/>
</dbReference>
<dbReference type="Gene3D" id="3.40.50.2300">
    <property type="match status" value="2"/>
</dbReference>
<evidence type="ECO:0000313" key="6">
    <source>
        <dbReference type="Proteomes" id="UP001378188"/>
    </source>
</evidence>
<dbReference type="PANTHER" id="PTHR30146:SF2">
    <property type="entry name" value="HTH-TYPE TRANSCRIPTIONAL REGULATOR GNTR"/>
    <property type="match status" value="1"/>
</dbReference>
<reference evidence="5 6" key="1">
    <citation type="submission" date="2024-02" db="EMBL/GenBank/DDBJ databases">
        <title>Genome analysis and characterization of Microbaculum marinisediminis sp. nov., isolated from marine sediment.</title>
        <authorList>
            <person name="Du Z.-J."/>
            <person name="Ye Y.-Q."/>
            <person name="Zhang Z.-R."/>
            <person name="Yuan S.-M."/>
            <person name="Zhang X.-Y."/>
        </authorList>
    </citation>
    <scope>NUCLEOTIDE SEQUENCE [LARGE SCALE GENOMIC DNA]</scope>
    <source>
        <strain evidence="5 6">SDUM1044001</strain>
    </source>
</reference>
<evidence type="ECO:0000256" key="2">
    <source>
        <dbReference type="ARBA" id="ARBA00023125"/>
    </source>
</evidence>
<dbReference type="PROSITE" id="PS50932">
    <property type="entry name" value="HTH_LACI_2"/>
    <property type="match status" value="1"/>
</dbReference>
<evidence type="ECO:0000256" key="3">
    <source>
        <dbReference type="ARBA" id="ARBA00023163"/>
    </source>
</evidence>
<feature type="domain" description="HTH lacI-type" evidence="4">
    <location>
        <begin position="1"/>
        <end position="50"/>
    </location>
</feature>
<dbReference type="SUPFAM" id="SSF53822">
    <property type="entry name" value="Periplasmic binding protein-like I"/>
    <property type="match status" value="1"/>
</dbReference>
<dbReference type="GO" id="GO:0000976">
    <property type="term" value="F:transcription cis-regulatory region binding"/>
    <property type="evidence" value="ECO:0007669"/>
    <property type="project" value="TreeGrafter"/>
</dbReference>
<dbReference type="EMBL" id="JAZHOF010000002">
    <property type="protein sequence ID" value="MEJ8570932.1"/>
    <property type="molecule type" value="Genomic_DNA"/>
</dbReference>
<sequence>MASHAGVSAVTVSRALRQPDMVSLDLRERIDVSVRELGYIPNQLASALASARTGTIGVVVPSLTNIVFADYLKALHDIFQPAGFQVLVLNSRYALVDEERAISTLLGQHPEAMIVAGIDQTDHARKLLENAGIPVVQTMELADDPIDINIGLSQVDAGYAATRYLLDLGFRRIGHVAARLEPRARRRMEGYRRAMEEFGQDTNLLVASTRRPSTFALGAEMFAEGLASTPDMEAVFCCNDDLALGALFECQRRGIRVPEDLSIIGFNDLEFCASSYPALTSVSTPRYEIARRAAEIVLDVVRGSGNRPEERRIDLGFTIVERESTRPKRPGGT</sequence>
<dbReference type="Gene3D" id="1.10.260.40">
    <property type="entry name" value="lambda repressor-like DNA-binding domains"/>
    <property type="match status" value="1"/>
</dbReference>
<keyword evidence="1" id="KW-0805">Transcription regulation</keyword>
<dbReference type="CDD" id="cd01575">
    <property type="entry name" value="PBP1_GntR"/>
    <property type="match status" value="1"/>
</dbReference>
<dbReference type="AlphaFoldDB" id="A0AAW9RFA7"/>
<dbReference type="InterPro" id="IPR010982">
    <property type="entry name" value="Lambda_DNA-bd_dom_sf"/>
</dbReference>
<evidence type="ECO:0000256" key="1">
    <source>
        <dbReference type="ARBA" id="ARBA00023015"/>
    </source>
</evidence>
<dbReference type="InterPro" id="IPR046335">
    <property type="entry name" value="LacI/GalR-like_sensor"/>
</dbReference>
<dbReference type="RefSeq" id="WP_340328628.1">
    <property type="nucleotide sequence ID" value="NZ_JAZHOF010000002.1"/>
</dbReference>
<protein>
    <submittedName>
        <fullName evidence="5">LacI family DNA-binding transcriptional regulator</fullName>
    </submittedName>
</protein>
<comment type="caution">
    <text evidence="5">The sequence shown here is derived from an EMBL/GenBank/DDBJ whole genome shotgun (WGS) entry which is preliminary data.</text>
</comment>